<dbReference type="Proteomes" id="UP000241769">
    <property type="component" value="Unassembled WGS sequence"/>
</dbReference>
<organism evidence="2 3">
    <name type="scientific">Planoprotostelium fungivorum</name>
    <dbReference type="NCBI Taxonomy" id="1890364"/>
    <lineage>
        <taxon>Eukaryota</taxon>
        <taxon>Amoebozoa</taxon>
        <taxon>Evosea</taxon>
        <taxon>Variosea</taxon>
        <taxon>Cavosteliida</taxon>
        <taxon>Cavosteliaceae</taxon>
        <taxon>Planoprotostelium</taxon>
    </lineage>
</organism>
<evidence type="ECO:0000313" key="2">
    <source>
        <dbReference type="EMBL" id="PRP85570.1"/>
    </source>
</evidence>
<evidence type="ECO:0008006" key="4">
    <source>
        <dbReference type="Google" id="ProtNLM"/>
    </source>
</evidence>
<keyword evidence="3" id="KW-1185">Reference proteome</keyword>
<reference evidence="2 3" key="1">
    <citation type="journal article" date="2018" name="Genome Biol. Evol.">
        <title>Multiple Roots of Fruiting Body Formation in Amoebozoa.</title>
        <authorList>
            <person name="Hillmann F."/>
            <person name="Forbes G."/>
            <person name="Novohradska S."/>
            <person name="Ferling I."/>
            <person name="Riege K."/>
            <person name="Groth M."/>
            <person name="Westermann M."/>
            <person name="Marz M."/>
            <person name="Spaller T."/>
            <person name="Winckler T."/>
            <person name="Schaap P."/>
            <person name="Glockner G."/>
        </authorList>
    </citation>
    <scope>NUCLEOTIDE SEQUENCE [LARGE SCALE GENOMIC DNA]</scope>
    <source>
        <strain evidence="2 3">Jena</strain>
    </source>
</reference>
<sequence length="65" mass="7660">MSLQCLLCFGICAYSVCGVCSVCLQHEAKLFCCQFYFYCLYQTIEKKQEYTNLNLTFHNAKFYQN</sequence>
<dbReference type="InParanoid" id="A0A2P6NNN4"/>
<keyword evidence="1" id="KW-0732">Signal</keyword>
<dbReference type="EMBL" id="MDYQ01000043">
    <property type="protein sequence ID" value="PRP85570.1"/>
    <property type="molecule type" value="Genomic_DNA"/>
</dbReference>
<comment type="caution">
    <text evidence="2">The sequence shown here is derived from an EMBL/GenBank/DDBJ whole genome shotgun (WGS) entry which is preliminary data.</text>
</comment>
<protein>
    <recommendedName>
        <fullName evidence="4">Secreted protein</fullName>
    </recommendedName>
</protein>
<feature type="signal peptide" evidence="1">
    <location>
        <begin position="1"/>
        <end position="18"/>
    </location>
</feature>
<proteinExistence type="predicted"/>
<feature type="chain" id="PRO_5015184626" description="Secreted protein" evidence="1">
    <location>
        <begin position="19"/>
        <end position="65"/>
    </location>
</feature>
<evidence type="ECO:0000256" key="1">
    <source>
        <dbReference type="SAM" id="SignalP"/>
    </source>
</evidence>
<accession>A0A2P6NNN4</accession>
<name>A0A2P6NNN4_9EUKA</name>
<gene>
    <name evidence="2" type="ORF">PROFUN_06802</name>
</gene>
<dbReference type="AlphaFoldDB" id="A0A2P6NNN4"/>
<evidence type="ECO:0000313" key="3">
    <source>
        <dbReference type="Proteomes" id="UP000241769"/>
    </source>
</evidence>